<dbReference type="SMART" id="SM00220">
    <property type="entry name" value="S_TKc"/>
    <property type="match status" value="1"/>
</dbReference>
<gene>
    <name evidence="3" type="ORF">PSON_ATCC_30995.1.T1490150</name>
</gene>
<dbReference type="InterPro" id="IPR017441">
    <property type="entry name" value="Protein_kinase_ATP_BS"/>
</dbReference>
<proteinExistence type="predicted"/>
<dbReference type="EMBL" id="CAJJDN010000149">
    <property type="protein sequence ID" value="CAD8124205.1"/>
    <property type="molecule type" value="Genomic_DNA"/>
</dbReference>
<feature type="domain" description="Protein kinase" evidence="2">
    <location>
        <begin position="13"/>
        <end position="258"/>
    </location>
</feature>
<keyword evidence="1" id="KW-0547">Nucleotide-binding</keyword>
<dbReference type="GO" id="GO:0004672">
    <property type="term" value="F:protein kinase activity"/>
    <property type="evidence" value="ECO:0007669"/>
    <property type="project" value="InterPro"/>
</dbReference>
<evidence type="ECO:0000259" key="2">
    <source>
        <dbReference type="PROSITE" id="PS50011"/>
    </source>
</evidence>
<dbReference type="Proteomes" id="UP000692954">
    <property type="component" value="Unassembled WGS sequence"/>
</dbReference>
<keyword evidence="1" id="KW-0067">ATP-binding</keyword>
<reference evidence="3" key="1">
    <citation type="submission" date="2021-01" db="EMBL/GenBank/DDBJ databases">
        <authorList>
            <consortium name="Genoscope - CEA"/>
            <person name="William W."/>
        </authorList>
    </citation>
    <scope>NUCLEOTIDE SEQUENCE</scope>
</reference>
<keyword evidence="4" id="KW-1185">Reference proteome</keyword>
<dbReference type="GO" id="GO:0005524">
    <property type="term" value="F:ATP binding"/>
    <property type="evidence" value="ECO:0007669"/>
    <property type="project" value="UniProtKB-UniRule"/>
</dbReference>
<dbReference type="Pfam" id="PF00069">
    <property type="entry name" value="Pkinase"/>
    <property type="match status" value="1"/>
</dbReference>
<dbReference type="OrthoDB" id="20524at2759"/>
<sequence>MNSSIINIGIYQILLNRVIGQGWHSTTYLCINTQQIQIQLVAKIYSNTIIPDDIEISKIKDLNHVNIVQIYEVYQHNKDVIVIMEKCYSSLKNELKQQNEYQESELLKMLSQILLGYNYLCNSGIEMNDLKPTNIMIDHNEIIKLSNYGMKCLYKHSDMEIRAYAAPEIFFSNEQTDAKNIFSLGLIMYELLFHQLPFNLRQNGDVIMFLQKIKKVKLLLPDNNCQRISDLISKMILFNKSERINRENLGEILIQNFKRGNRRIFSIQPIAARADDYSYP</sequence>
<name>A0A8S1RC39_9CILI</name>
<protein>
    <recommendedName>
        <fullName evidence="2">Protein kinase domain-containing protein</fullName>
    </recommendedName>
</protein>
<comment type="caution">
    <text evidence="3">The sequence shown here is derived from an EMBL/GenBank/DDBJ whole genome shotgun (WGS) entry which is preliminary data.</text>
</comment>
<evidence type="ECO:0000256" key="1">
    <source>
        <dbReference type="PROSITE-ProRule" id="PRU10141"/>
    </source>
</evidence>
<dbReference type="PANTHER" id="PTHR24362:SF309">
    <property type="entry name" value="PROTEIN KINASE DOMAIN-CONTAINING PROTEIN"/>
    <property type="match status" value="1"/>
</dbReference>
<accession>A0A8S1RC39</accession>
<dbReference type="PANTHER" id="PTHR24362">
    <property type="entry name" value="SERINE/THREONINE-PROTEIN KINASE NEK"/>
    <property type="match status" value="1"/>
</dbReference>
<organism evidence="3 4">
    <name type="scientific">Paramecium sonneborni</name>
    <dbReference type="NCBI Taxonomy" id="65129"/>
    <lineage>
        <taxon>Eukaryota</taxon>
        <taxon>Sar</taxon>
        <taxon>Alveolata</taxon>
        <taxon>Ciliophora</taxon>
        <taxon>Intramacronucleata</taxon>
        <taxon>Oligohymenophorea</taxon>
        <taxon>Peniculida</taxon>
        <taxon>Parameciidae</taxon>
        <taxon>Paramecium</taxon>
    </lineage>
</organism>
<evidence type="ECO:0000313" key="3">
    <source>
        <dbReference type="EMBL" id="CAD8124205.1"/>
    </source>
</evidence>
<feature type="binding site" evidence="1">
    <location>
        <position position="43"/>
    </location>
    <ligand>
        <name>ATP</name>
        <dbReference type="ChEBI" id="CHEBI:30616"/>
    </ligand>
</feature>
<dbReference type="PROSITE" id="PS50011">
    <property type="entry name" value="PROTEIN_KINASE_DOM"/>
    <property type="match status" value="1"/>
</dbReference>
<dbReference type="PROSITE" id="PS00107">
    <property type="entry name" value="PROTEIN_KINASE_ATP"/>
    <property type="match status" value="1"/>
</dbReference>
<evidence type="ECO:0000313" key="4">
    <source>
        <dbReference type="Proteomes" id="UP000692954"/>
    </source>
</evidence>
<dbReference type="AlphaFoldDB" id="A0A8S1RC39"/>
<dbReference type="InterPro" id="IPR000719">
    <property type="entry name" value="Prot_kinase_dom"/>
</dbReference>